<keyword evidence="2" id="KW-0732">Signal</keyword>
<protein>
    <submittedName>
        <fullName evidence="3">Uncharacterized protein</fullName>
    </submittedName>
</protein>
<reference evidence="3 4" key="1">
    <citation type="submission" date="2021-06" db="EMBL/GenBank/DDBJ databases">
        <title>A haploid diamondback moth (Plutella xylostella L.) genome assembly resolves 31 chromosomes and identifies a diamide resistance mutation.</title>
        <authorList>
            <person name="Ward C.M."/>
            <person name="Perry K.D."/>
            <person name="Baker G."/>
            <person name="Powis K."/>
            <person name="Heckel D.G."/>
            <person name="Baxter S.W."/>
        </authorList>
    </citation>
    <scope>NUCLEOTIDE SEQUENCE [LARGE SCALE GENOMIC DNA]</scope>
    <source>
        <strain evidence="3 4">LV</strain>
        <tissue evidence="3">Single pupa</tissue>
    </source>
</reference>
<keyword evidence="1" id="KW-1133">Transmembrane helix</keyword>
<sequence length="117" mass="13227">MKLFVFVLSVFAVMAAVFGQGRVRRKLDIRDHPERYRPQGNLCGPDEPCARGLFSQLKNFNMKLLVFVLSLFAVLAVVLGQDPGSEGGIRLVYRGLRRPPYRQRYPNSCKRGGLIIC</sequence>
<proteinExistence type="predicted"/>
<feature type="transmembrane region" description="Helical" evidence="1">
    <location>
        <begin position="60"/>
        <end position="80"/>
    </location>
</feature>
<evidence type="ECO:0000256" key="1">
    <source>
        <dbReference type="SAM" id="Phobius"/>
    </source>
</evidence>
<keyword evidence="1" id="KW-0472">Membrane</keyword>
<keyword evidence="4" id="KW-1185">Reference proteome</keyword>
<name>A0ABQ7PVC9_PLUXY</name>
<feature type="chain" id="PRO_5045948092" evidence="2">
    <location>
        <begin position="20"/>
        <end position="117"/>
    </location>
</feature>
<dbReference type="Proteomes" id="UP000823941">
    <property type="component" value="Chromosome 28"/>
</dbReference>
<keyword evidence="1" id="KW-0812">Transmembrane</keyword>
<evidence type="ECO:0000313" key="4">
    <source>
        <dbReference type="Proteomes" id="UP000823941"/>
    </source>
</evidence>
<organism evidence="3 4">
    <name type="scientific">Plutella xylostella</name>
    <name type="common">Diamondback moth</name>
    <name type="synonym">Plutella maculipennis</name>
    <dbReference type="NCBI Taxonomy" id="51655"/>
    <lineage>
        <taxon>Eukaryota</taxon>
        <taxon>Metazoa</taxon>
        <taxon>Ecdysozoa</taxon>
        <taxon>Arthropoda</taxon>
        <taxon>Hexapoda</taxon>
        <taxon>Insecta</taxon>
        <taxon>Pterygota</taxon>
        <taxon>Neoptera</taxon>
        <taxon>Endopterygota</taxon>
        <taxon>Lepidoptera</taxon>
        <taxon>Glossata</taxon>
        <taxon>Ditrysia</taxon>
        <taxon>Yponomeutoidea</taxon>
        <taxon>Plutellidae</taxon>
        <taxon>Plutella</taxon>
    </lineage>
</organism>
<comment type="caution">
    <text evidence="3">The sequence shown here is derived from an EMBL/GenBank/DDBJ whole genome shotgun (WGS) entry which is preliminary data.</text>
</comment>
<accession>A0ABQ7PVC9</accession>
<gene>
    <name evidence="3" type="ORF">JYU34_020186</name>
</gene>
<dbReference type="EMBL" id="JAHIBW010000028">
    <property type="protein sequence ID" value="KAG7296449.1"/>
    <property type="molecule type" value="Genomic_DNA"/>
</dbReference>
<evidence type="ECO:0000313" key="3">
    <source>
        <dbReference type="EMBL" id="KAG7296449.1"/>
    </source>
</evidence>
<feature type="signal peptide" evidence="2">
    <location>
        <begin position="1"/>
        <end position="19"/>
    </location>
</feature>
<evidence type="ECO:0000256" key="2">
    <source>
        <dbReference type="SAM" id="SignalP"/>
    </source>
</evidence>